<proteinExistence type="predicted"/>
<organism evidence="1">
    <name type="scientific">Arundo donax</name>
    <name type="common">Giant reed</name>
    <name type="synonym">Donax arundinaceus</name>
    <dbReference type="NCBI Taxonomy" id="35708"/>
    <lineage>
        <taxon>Eukaryota</taxon>
        <taxon>Viridiplantae</taxon>
        <taxon>Streptophyta</taxon>
        <taxon>Embryophyta</taxon>
        <taxon>Tracheophyta</taxon>
        <taxon>Spermatophyta</taxon>
        <taxon>Magnoliopsida</taxon>
        <taxon>Liliopsida</taxon>
        <taxon>Poales</taxon>
        <taxon>Poaceae</taxon>
        <taxon>PACMAD clade</taxon>
        <taxon>Arundinoideae</taxon>
        <taxon>Arundineae</taxon>
        <taxon>Arundo</taxon>
    </lineage>
</organism>
<accession>A0A0A9H4F1</accession>
<dbReference type="EMBL" id="GBRH01170118">
    <property type="protein sequence ID" value="JAE27778.1"/>
    <property type="molecule type" value="Transcribed_RNA"/>
</dbReference>
<sequence length="18" mass="2413">MISYSQWIIKKLQRWIRY</sequence>
<reference evidence="1" key="2">
    <citation type="journal article" date="2015" name="Data Brief">
        <title>Shoot transcriptome of the giant reed, Arundo donax.</title>
        <authorList>
            <person name="Barrero R.A."/>
            <person name="Guerrero F.D."/>
            <person name="Moolhuijzen P."/>
            <person name="Goolsby J.A."/>
            <person name="Tidwell J."/>
            <person name="Bellgard S.E."/>
            <person name="Bellgard M.I."/>
        </authorList>
    </citation>
    <scope>NUCLEOTIDE SEQUENCE</scope>
    <source>
        <tissue evidence="1">Shoot tissue taken approximately 20 cm above the soil surface</tissue>
    </source>
</reference>
<name>A0A0A9H4F1_ARUDO</name>
<protein>
    <submittedName>
        <fullName evidence="1">Uncharacterized protein</fullName>
    </submittedName>
</protein>
<dbReference type="AlphaFoldDB" id="A0A0A9H4F1"/>
<evidence type="ECO:0000313" key="1">
    <source>
        <dbReference type="EMBL" id="JAE27778.1"/>
    </source>
</evidence>
<reference evidence="1" key="1">
    <citation type="submission" date="2014-09" db="EMBL/GenBank/DDBJ databases">
        <authorList>
            <person name="Magalhaes I.L.F."/>
            <person name="Oliveira U."/>
            <person name="Santos F.R."/>
            <person name="Vidigal T.H.D.A."/>
            <person name="Brescovit A.D."/>
            <person name="Santos A.J."/>
        </authorList>
    </citation>
    <scope>NUCLEOTIDE SEQUENCE</scope>
    <source>
        <tissue evidence="1">Shoot tissue taken approximately 20 cm above the soil surface</tissue>
    </source>
</reference>